<dbReference type="EMBL" id="WKKZ01000163">
    <property type="protein sequence ID" value="MSE05207.1"/>
    <property type="molecule type" value="Genomic_DNA"/>
</dbReference>
<keyword evidence="2" id="KW-0808">Transferase</keyword>
<sequence>MNNIIVSMYNKSQNEAGPKAKIDVENFLKIYDFKIQDFYFYGGRRAELVSYRQSLFDIPFRLKGRYENAIFQYPALNERTNKVIMRNLKKNSQKVYILIHDLESLRFKNDGNNFELDLLN</sequence>
<dbReference type="Gene3D" id="3.40.50.2000">
    <property type="entry name" value="Glycogen Phosphorylase B"/>
    <property type="match status" value="1"/>
</dbReference>
<evidence type="ECO:0000259" key="1">
    <source>
        <dbReference type="Pfam" id="PF26334"/>
    </source>
</evidence>
<dbReference type="InterPro" id="IPR058591">
    <property type="entry name" value="Gtf3_N"/>
</dbReference>
<dbReference type="GO" id="GO:0016740">
    <property type="term" value="F:transferase activity"/>
    <property type="evidence" value="ECO:0007669"/>
    <property type="project" value="UniProtKB-KW"/>
</dbReference>
<dbReference type="Proteomes" id="UP000437575">
    <property type="component" value="Unassembled WGS sequence"/>
</dbReference>
<gene>
    <name evidence="2" type="ORF">GKC34_05075</name>
</gene>
<accession>A0A6A8LRF7</accession>
<proteinExistence type="predicted"/>
<evidence type="ECO:0000313" key="3">
    <source>
        <dbReference type="Proteomes" id="UP000437575"/>
    </source>
</evidence>
<reference evidence="2 3" key="1">
    <citation type="submission" date="2019-11" db="EMBL/GenBank/DDBJ databases">
        <title>Draft Genome Sequence of Plant Growth-Promoting Rhizosphere-Associated Bacteria.</title>
        <authorList>
            <person name="Vasilyev I.Y."/>
            <person name="Radchenko V."/>
            <person name="Ilnitskaya E.V."/>
        </authorList>
    </citation>
    <scope>NUCLEOTIDE SEQUENCE [LARGE SCALE GENOMIC DNA]</scope>
    <source>
        <strain evidence="2 3">VRA_1sq_f</strain>
    </source>
</reference>
<feature type="domain" description="Glucosyltransferase 3-like N-terminal" evidence="1">
    <location>
        <begin position="3"/>
        <end position="119"/>
    </location>
</feature>
<organism evidence="2 3">
    <name type="scientific">Ligilactobacillus salivarius</name>
    <dbReference type="NCBI Taxonomy" id="1624"/>
    <lineage>
        <taxon>Bacteria</taxon>
        <taxon>Bacillati</taxon>
        <taxon>Bacillota</taxon>
        <taxon>Bacilli</taxon>
        <taxon>Lactobacillales</taxon>
        <taxon>Lactobacillaceae</taxon>
        <taxon>Ligilactobacillus</taxon>
    </lineage>
</organism>
<name>A0A6A8LRF7_9LACO</name>
<comment type="caution">
    <text evidence="2">The sequence shown here is derived from an EMBL/GenBank/DDBJ whole genome shotgun (WGS) entry which is preliminary data.</text>
</comment>
<protein>
    <submittedName>
        <fullName evidence="2">Beta-1,6-galactofuranosyltransferase</fullName>
    </submittedName>
</protein>
<feature type="non-terminal residue" evidence="2">
    <location>
        <position position="120"/>
    </location>
</feature>
<evidence type="ECO:0000313" key="2">
    <source>
        <dbReference type="EMBL" id="MSE05207.1"/>
    </source>
</evidence>
<dbReference type="AlphaFoldDB" id="A0A6A8LRF7"/>
<dbReference type="Pfam" id="PF26334">
    <property type="entry name" value="Gtf3_N"/>
    <property type="match status" value="1"/>
</dbReference>